<dbReference type="RefSeq" id="WP_203722291.1">
    <property type="nucleotide sequence ID" value="NZ_BOMC01000040.1"/>
</dbReference>
<sequence length="169" mass="18249">MAMRPPRSVLALSEEIIEDRTPQDVPILSVVTQAFYEVPAVRRKMAATVEAVYRMQSPTAFDAAGGSLALQLTVVLLNGVAADAFDDATAQRGRVVADWLARRRLSWRLRRCRAAQGADTPVPVVSPDLAAQIAGHARRLAHRCGLNGPEAEAYADRLVSVLTPAPLPE</sequence>
<dbReference type="EMBL" id="JACHMF010000001">
    <property type="protein sequence ID" value="MBB4690001.1"/>
    <property type="molecule type" value="Genomic_DNA"/>
</dbReference>
<accession>A0A7W7CK19</accession>
<dbReference type="AlphaFoldDB" id="A0A7W7CK19"/>
<evidence type="ECO:0000313" key="2">
    <source>
        <dbReference type="Proteomes" id="UP000542742"/>
    </source>
</evidence>
<gene>
    <name evidence="1" type="ORF">BKA14_000149</name>
</gene>
<keyword evidence="2" id="KW-1185">Reference proteome</keyword>
<dbReference type="Proteomes" id="UP000542742">
    <property type="component" value="Unassembled WGS sequence"/>
</dbReference>
<protein>
    <submittedName>
        <fullName evidence="1">Uncharacterized protein</fullName>
    </submittedName>
</protein>
<comment type="caution">
    <text evidence="1">The sequence shown here is derived from an EMBL/GenBank/DDBJ whole genome shotgun (WGS) entry which is preliminary data.</text>
</comment>
<organism evidence="1 2">
    <name type="scientific">Paractinoplanes abujensis</name>
    <dbReference type="NCBI Taxonomy" id="882441"/>
    <lineage>
        <taxon>Bacteria</taxon>
        <taxon>Bacillati</taxon>
        <taxon>Actinomycetota</taxon>
        <taxon>Actinomycetes</taxon>
        <taxon>Micromonosporales</taxon>
        <taxon>Micromonosporaceae</taxon>
        <taxon>Paractinoplanes</taxon>
    </lineage>
</organism>
<name>A0A7W7CK19_9ACTN</name>
<reference evidence="1 2" key="1">
    <citation type="submission" date="2020-08" db="EMBL/GenBank/DDBJ databases">
        <title>Sequencing the genomes of 1000 actinobacteria strains.</title>
        <authorList>
            <person name="Klenk H.-P."/>
        </authorList>
    </citation>
    <scope>NUCLEOTIDE SEQUENCE [LARGE SCALE GENOMIC DNA]</scope>
    <source>
        <strain evidence="1 2">DSM 45518</strain>
    </source>
</reference>
<evidence type="ECO:0000313" key="1">
    <source>
        <dbReference type="EMBL" id="MBB4690001.1"/>
    </source>
</evidence>
<proteinExistence type="predicted"/>